<dbReference type="AlphaFoldDB" id="A0A078ALI7"/>
<feature type="compositionally biased region" description="Polar residues" evidence="5">
    <location>
        <begin position="473"/>
        <end position="486"/>
    </location>
</feature>
<feature type="compositionally biased region" description="Low complexity" evidence="5">
    <location>
        <begin position="516"/>
        <end position="529"/>
    </location>
</feature>
<dbReference type="PROSITE" id="PS50127">
    <property type="entry name" value="UBC_2"/>
    <property type="match status" value="1"/>
</dbReference>
<feature type="domain" description="UBC core" evidence="6">
    <location>
        <begin position="4"/>
        <end position="155"/>
    </location>
</feature>
<dbReference type="InterPro" id="IPR000608">
    <property type="entry name" value="UBC"/>
</dbReference>
<evidence type="ECO:0000256" key="2">
    <source>
        <dbReference type="ARBA" id="ARBA00008044"/>
    </source>
</evidence>
<gene>
    <name evidence="7" type="primary">Contig17134.g18257</name>
    <name evidence="7" type="ORF">STYLEM_12123</name>
</gene>
<protein>
    <submittedName>
        <fullName evidence="7">Ubiquitin conjugating enzyme 2</fullName>
    </submittedName>
</protein>
<keyword evidence="3" id="KW-0539">Nucleus</keyword>
<dbReference type="InParanoid" id="A0A078ALI7"/>
<dbReference type="OrthoDB" id="1158011at2759"/>
<dbReference type="InterPro" id="IPR016135">
    <property type="entry name" value="UBQ-conjugating_enzyme/RWD"/>
</dbReference>
<dbReference type="CDD" id="cd23799">
    <property type="entry name" value="UBCc_UBE2J"/>
    <property type="match status" value="1"/>
</dbReference>
<evidence type="ECO:0000256" key="1">
    <source>
        <dbReference type="ARBA" id="ARBA00004123"/>
    </source>
</evidence>
<dbReference type="Gene3D" id="3.10.110.10">
    <property type="entry name" value="Ubiquitin Conjugating Enzyme"/>
    <property type="match status" value="1"/>
</dbReference>
<feature type="region of interest" description="Disordered" evidence="5">
    <location>
        <begin position="459"/>
        <end position="554"/>
    </location>
</feature>
<name>A0A078ALI7_STYLE</name>
<comment type="subcellular location">
    <subcellularLocation>
        <location evidence="1">Nucleus</location>
    </subcellularLocation>
</comment>
<keyword evidence="4" id="KW-0175">Coiled coil</keyword>
<sequence length="919" mass="108410">MNLQGVTRLQKEYKQIAQSTTIQNFVAVPDSKNIFEWHFVVFDLKDCPYEGGFYHGKLMFPVEYPMKPPGIQMITPSGRFQTMTRICLSISDFHPETWNPTWKVETILTALISFFNSDENTTGCIQTSTYQKKQFAYASLAWNLNDPDFVRYFTALYDKLGIHEQKIQENLQHQQEFNHILKLVRTQQGSFKDDIKLLLSLKQQQKDSNSEQFKTIQRDMLQKILILKSSQRQLFEIVENTKRISEQERKEMDMHNLNLQSLLYEKDYFVKEIHFCKEFKTPQLQQALKPELYESFRRQGPNVTEQQFKQNIQQLVDQLKERKDLNQKYIQVKQDMKQVEHEYHRKSKLVEDFPQILNTLENATLPLQEYLNVKLTEENQLMTQASDLPLPLYTLFKKLNSFIKEYPQFCLDLQIKGEFDQIEAIYDKYDAQLLRNPKFQIKANRSRLNEIIENVNEETTNQIQQMKRDKSPSELQSKNNSKSKGANEQLVEKNIPGISDSSKKIKKDKKKKKPLRSSSKGKSQLKQGSNQNDQADGKEEGEEEELNHESINLDQAFDIDEKPKKYLADEFEKFPLYLELQILSNPHFFDYQKPFSQSNIYSVSTLREQSKNEILITLFPCFMRIYLIPQLNVLSIEFKNKAFTTDDILGDLNFDDSGIQISLKELQLINSSSKERVYQWLHNWAGLYLDAQKQATSLNKPEFMMRESAINSNEDQIVSTKLLFSKIWQRMISRSILNIQLENFQINRNFLKETIALFQNIKAKVQFSQFKTKIREFKRKSLNQYEMIIEKDSQKISVAIQIPLNYPEQPSQFNLQSSQPKPFIQSFDNLPENLQSKIDPRDFKAVENLRDNQQSYNANGEPIKPFHDAIEDEINLRFEKYFNYSLHADYLLSFQVYILFLCLEHDPIQMKKICLINFN</sequence>
<evidence type="ECO:0000256" key="5">
    <source>
        <dbReference type="SAM" id="MobiDB-lite"/>
    </source>
</evidence>
<dbReference type="Proteomes" id="UP000039865">
    <property type="component" value="Unassembled WGS sequence"/>
</dbReference>
<dbReference type="PANTHER" id="PTHR13375:SF3">
    <property type="entry name" value="THO COMPLEX SUBUNIT 5 HOMOLOG"/>
    <property type="match status" value="1"/>
</dbReference>
<evidence type="ECO:0000313" key="7">
    <source>
        <dbReference type="EMBL" id="CDW83084.1"/>
    </source>
</evidence>
<proteinExistence type="inferred from homology"/>
<evidence type="ECO:0000256" key="4">
    <source>
        <dbReference type="SAM" id="Coils"/>
    </source>
</evidence>
<evidence type="ECO:0000256" key="3">
    <source>
        <dbReference type="ARBA" id="ARBA00023242"/>
    </source>
</evidence>
<dbReference type="GO" id="GO:0006406">
    <property type="term" value="P:mRNA export from nucleus"/>
    <property type="evidence" value="ECO:0007669"/>
    <property type="project" value="TreeGrafter"/>
</dbReference>
<dbReference type="Pfam" id="PF09766">
    <property type="entry name" value="FmiP_Thoc5"/>
    <property type="match status" value="1"/>
</dbReference>
<reference evidence="7 8" key="1">
    <citation type="submission" date="2014-06" db="EMBL/GenBank/DDBJ databases">
        <authorList>
            <person name="Swart Estienne"/>
        </authorList>
    </citation>
    <scope>NUCLEOTIDE SEQUENCE [LARGE SCALE GENOMIC DNA]</scope>
    <source>
        <strain evidence="7 8">130c</strain>
    </source>
</reference>
<dbReference type="InterPro" id="IPR019163">
    <property type="entry name" value="THO_Thoc5"/>
</dbReference>
<dbReference type="GO" id="GO:0003729">
    <property type="term" value="F:mRNA binding"/>
    <property type="evidence" value="ECO:0007669"/>
    <property type="project" value="TreeGrafter"/>
</dbReference>
<evidence type="ECO:0000313" key="8">
    <source>
        <dbReference type="Proteomes" id="UP000039865"/>
    </source>
</evidence>
<feature type="coiled-coil region" evidence="4">
    <location>
        <begin position="315"/>
        <end position="342"/>
    </location>
</feature>
<keyword evidence="8" id="KW-1185">Reference proteome</keyword>
<dbReference type="GO" id="GO:0000445">
    <property type="term" value="C:THO complex part of transcription export complex"/>
    <property type="evidence" value="ECO:0007669"/>
    <property type="project" value="TreeGrafter"/>
</dbReference>
<organism evidence="7 8">
    <name type="scientific">Stylonychia lemnae</name>
    <name type="common">Ciliate</name>
    <dbReference type="NCBI Taxonomy" id="5949"/>
    <lineage>
        <taxon>Eukaryota</taxon>
        <taxon>Sar</taxon>
        <taxon>Alveolata</taxon>
        <taxon>Ciliophora</taxon>
        <taxon>Intramacronucleata</taxon>
        <taxon>Spirotrichea</taxon>
        <taxon>Stichotrichia</taxon>
        <taxon>Sporadotrichida</taxon>
        <taxon>Oxytrichidae</taxon>
        <taxon>Stylonychinae</taxon>
        <taxon>Stylonychia</taxon>
    </lineage>
</organism>
<dbReference type="FunFam" id="3.10.110.10:FF:000109">
    <property type="entry name" value="Ubiquitin-conjugating enzyme E2 J2-like"/>
    <property type="match status" value="1"/>
</dbReference>
<evidence type="ECO:0000259" key="6">
    <source>
        <dbReference type="PROSITE" id="PS50127"/>
    </source>
</evidence>
<comment type="similarity">
    <text evidence="2">Belongs to the THOC5 family.</text>
</comment>
<dbReference type="SUPFAM" id="SSF54495">
    <property type="entry name" value="UBC-like"/>
    <property type="match status" value="1"/>
</dbReference>
<dbReference type="SMART" id="SM00212">
    <property type="entry name" value="UBCc"/>
    <property type="match status" value="1"/>
</dbReference>
<dbReference type="EMBL" id="CCKQ01011514">
    <property type="protein sequence ID" value="CDW83084.1"/>
    <property type="molecule type" value="Genomic_DNA"/>
</dbReference>
<dbReference type="Pfam" id="PF00179">
    <property type="entry name" value="UQ_con"/>
    <property type="match status" value="1"/>
</dbReference>
<feature type="compositionally biased region" description="Basic residues" evidence="5">
    <location>
        <begin position="504"/>
        <end position="515"/>
    </location>
</feature>
<accession>A0A078ALI7</accession>
<dbReference type="PANTHER" id="PTHR13375">
    <property type="entry name" value="FMS INTERACTING PROTEIN"/>
    <property type="match status" value="1"/>
</dbReference>